<protein>
    <submittedName>
        <fullName evidence="10">Diacylglycerol kinase (ATP)</fullName>
        <ecNumber evidence="10">2.7.1.107</ecNumber>
    </submittedName>
</protein>
<dbReference type="Gene3D" id="2.60.200.40">
    <property type="match status" value="1"/>
</dbReference>
<evidence type="ECO:0000313" key="11">
    <source>
        <dbReference type="Proteomes" id="UP000541033"/>
    </source>
</evidence>
<name>A0A7X5TSE1_9MICO</name>
<keyword evidence="8" id="KW-1208">Phospholipid metabolism</keyword>
<dbReference type="InterPro" id="IPR050187">
    <property type="entry name" value="Lipid_Phosphate_FormReg"/>
</dbReference>
<dbReference type="SMART" id="SM00046">
    <property type="entry name" value="DAGKc"/>
    <property type="match status" value="1"/>
</dbReference>
<dbReference type="Pfam" id="PF19279">
    <property type="entry name" value="YegS_C"/>
    <property type="match status" value="1"/>
</dbReference>
<dbReference type="GO" id="GO:0004143">
    <property type="term" value="F:ATP-dependent diacylglycerol kinase activity"/>
    <property type="evidence" value="ECO:0007669"/>
    <property type="project" value="UniProtKB-EC"/>
</dbReference>
<evidence type="ECO:0000256" key="6">
    <source>
        <dbReference type="ARBA" id="ARBA00022840"/>
    </source>
</evidence>
<dbReference type="InterPro" id="IPR016064">
    <property type="entry name" value="NAD/diacylglycerol_kinase_sf"/>
</dbReference>
<evidence type="ECO:0000313" key="10">
    <source>
        <dbReference type="EMBL" id="NIH53406.1"/>
    </source>
</evidence>
<sequence length="314" mass="32307">MLSPQPRVLVVINPASATGKRGAIGSRVADTLKAEGYAVVALIEPTADALANSLARAMSTEPPLAVVAVGGDGLVNLVTGQLVGSAIPLGLVPTGTGNDLARGLGIPDTIDASLAALVSRLGQWRDSLATSGDSAPTGIRSIDTAEVEIDGVRRTFVGALSAGFDAAVNERTNRMTFPRGSARYVVAVLAELVALKPREYRLTVDGETRQVTGVLVSVANNGSIGGGMRIVPDAQLNDGQLDVFIVSAVGRLRFLRIFPSVFRGTHVGLPEVTIVRGQTATVESAGIVAFADGERMGALPATVRVVPASLRALA</sequence>
<dbReference type="Gene3D" id="3.40.50.10330">
    <property type="entry name" value="Probable inorganic polyphosphate/atp-NAD kinase, domain 1"/>
    <property type="match status" value="1"/>
</dbReference>
<dbReference type="GO" id="GO:0005524">
    <property type="term" value="F:ATP binding"/>
    <property type="evidence" value="ECO:0007669"/>
    <property type="project" value="UniProtKB-KW"/>
</dbReference>
<evidence type="ECO:0000256" key="3">
    <source>
        <dbReference type="ARBA" id="ARBA00022679"/>
    </source>
</evidence>
<keyword evidence="7" id="KW-0594">Phospholipid biosynthesis</keyword>
<dbReference type="PROSITE" id="PS50146">
    <property type="entry name" value="DAGK"/>
    <property type="match status" value="1"/>
</dbReference>
<keyword evidence="5 10" id="KW-0418">Kinase</keyword>
<dbReference type="EMBL" id="JAAMOX010000001">
    <property type="protein sequence ID" value="NIH53406.1"/>
    <property type="molecule type" value="Genomic_DNA"/>
</dbReference>
<organism evidence="10 11">
    <name type="scientific">Lysinibacter cavernae</name>
    <dbReference type="NCBI Taxonomy" id="1640652"/>
    <lineage>
        <taxon>Bacteria</taxon>
        <taxon>Bacillati</taxon>
        <taxon>Actinomycetota</taxon>
        <taxon>Actinomycetes</taxon>
        <taxon>Micrococcales</taxon>
        <taxon>Microbacteriaceae</taxon>
        <taxon>Lysinibacter</taxon>
    </lineage>
</organism>
<keyword evidence="7" id="KW-0444">Lipid biosynthesis</keyword>
<reference evidence="10 11" key="1">
    <citation type="submission" date="2020-02" db="EMBL/GenBank/DDBJ databases">
        <title>Sequencing the genomes of 1000 actinobacteria strains.</title>
        <authorList>
            <person name="Klenk H.-P."/>
        </authorList>
    </citation>
    <scope>NUCLEOTIDE SEQUENCE [LARGE SCALE GENOMIC DNA]</scope>
    <source>
        <strain evidence="10 11">DSM 27960</strain>
    </source>
</reference>
<evidence type="ECO:0000256" key="2">
    <source>
        <dbReference type="ARBA" id="ARBA00005983"/>
    </source>
</evidence>
<evidence type="ECO:0000259" key="9">
    <source>
        <dbReference type="PROSITE" id="PS50146"/>
    </source>
</evidence>
<feature type="domain" description="DAGKc" evidence="9">
    <location>
        <begin position="3"/>
        <end position="151"/>
    </location>
</feature>
<dbReference type="GO" id="GO:0008654">
    <property type="term" value="P:phospholipid biosynthetic process"/>
    <property type="evidence" value="ECO:0007669"/>
    <property type="project" value="UniProtKB-KW"/>
</dbReference>
<dbReference type="Proteomes" id="UP000541033">
    <property type="component" value="Unassembled WGS sequence"/>
</dbReference>
<comment type="similarity">
    <text evidence="2">Belongs to the diacylglycerol/lipid kinase family.</text>
</comment>
<comment type="caution">
    <text evidence="10">The sequence shown here is derived from an EMBL/GenBank/DDBJ whole genome shotgun (WGS) entry which is preliminary data.</text>
</comment>
<keyword evidence="4" id="KW-0547">Nucleotide-binding</keyword>
<dbReference type="SUPFAM" id="SSF111331">
    <property type="entry name" value="NAD kinase/diacylglycerol kinase-like"/>
    <property type="match status" value="1"/>
</dbReference>
<comment type="cofactor">
    <cofactor evidence="1">
        <name>Mg(2+)</name>
        <dbReference type="ChEBI" id="CHEBI:18420"/>
    </cofactor>
</comment>
<dbReference type="InterPro" id="IPR017438">
    <property type="entry name" value="ATP-NAD_kinase_N"/>
</dbReference>
<dbReference type="InterPro" id="IPR001206">
    <property type="entry name" value="Diacylglycerol_kinase_cat_dom"/>
</dbReference>
<dbReference type="EC" id="2.7.1.107" evidence="10"/>
<keyword evidence="11" id="KW-1185">Reference proteome</keyword>
<evidence type="ECO:0000256" key="8">
    <source>
        <dbReference type="ARBA" id="ARBA00023264"/>
    </source>
</evidence>
<dbReference type="AlphaFoldDB" id="A0A7X5TSE1"/>
<evidence type="ECO:0000256" key="1">
    <source>
        <dbReference type="ARBA" id="ARBA00001946"/>
    </source>
</evidence>
<dbReference type="InterPro" id="IPR045540">
    <property type="entry name" value="YegS/DAGK_C"/>
</dbReference>
<dbReference type="GO" id="GO:0005886">
    <property type="term" value="C:plasma membrane"/>
    <property type="evidence" value="ECO:0007669"/>
    <property type="project" value="TreeGrafter"/>
</dbReference>
<dbReference type="RefSeq" id="WP_243848588.1">
    <property type="nucleotide sequence ID" value="NZ_JAAMOX010000001.1"/>
</dbReference>
<keyword evidence="7" id="KW-0443">Lipid metabolism</keyword>
<dbReference type="PANTHER" id="PTHR12358">
    <property type="entry name" value="SPHINGOSINE KINASE"/>
    <property type="match status" value="1"/>
</dbReference>
<keyword evidence="3 10" id="KW-0808">Transferase</keyword>
<keyword evidence="6" id="KW-0067">ATP-binding</keyword>
<proteinExistence type="inferred from homology"/>
<evidence type="ECO:0000256" key="7">
    <source>
        <dbReference type="ARBA" id="ARBA00023209"/>
    </source>
</evidence>
<evidence type="ECO:0000256" key="5">
    <source>
        <dbReference type="ARBA" id="ARBA00022777"/>
    </source>
</evidence>
<evidence type="ECO:0000256" key="4">
    <source>
        <dbReference type="ARBA" id="ARBA00022741"/>
    </source>
</evidence>
<accession>A0A7X5TSE1</accession>
<dbReference type="Pfam" id="PF00781">
    <property type="entry name" value="DAGK_cat"/>
    <property type="match status" value="1"/>
</dbReference>
<dbReference type="PANTHER" id="PTHR12358:SF106">
    <property type="entry name" value="LIPID KINASE YEGS"/>
    <property type="match status" value="1"/>
</dbReference>
<gene>
    <name evidence="10" type="ORF">FHX76_001274</name>
</gene>